<sequence length="94" mass="10543">MRIGGMLLDLFLKDKGPSKKEAPEIAFRDFAQSKCDSAYLKKTLHLQPEEIGLFLEFCDADPKSKTIAANQNVLSLMDFLFEKNTAFKNLATAN</sequence>
<dbReference type="EMBL" id="JASMRN010000013">
    <property type="protein sequence ID" value="MEZ7516435.1"/>
    <property type="molecule type" value="Genomic_DNA"/>
</dbReference>
<reference evidence="1 2" key="1">
    <citation type="submission" date="2023-05" db="EMBL/GenBank/DDBJ databases">
        <title>Adaptations of aquatic viruses from atmosphere-close ecosystems of the Central Arctic Ocean.</title>
        <authorList>
            <person name="Rahlff J."/>
            <person name="Holmfeldt K."/>
        </authorList>
    </citation>
    <scope>NUCLEOTIDE SEQUENCE [LARGE SCALE GENOMIC DNA]</scope>
    <source>
        <strain evidence="1 2">Arc14</strain>
    </source>
</reference>
<accession>A0ABV4KFI8</accession>
<protein>
    <submittedName>
        <fullName evidence="1">Uncharacterized protein</fullName>
    </submittedName>
</protein>
<gene>
    <name evidence="1" type="ORF">QO192_14225</name>
</gene>
<comment type="caution">
    <text evidence="1">The sequence shown here is derived from an EMBL/GenBank/DDBJ whole genome shotgun (WGS) entry which is preliminary data.</text>
</comment>
<keyword evidence="2" id="KW-1185">Reference proteome</keyword>
<evidence type="ECO:0000313" key="2">
    <source>
        <dbReference type="Proteomes" id="UP001568894"/>
    </source>
</evidence>
<organism evidence="1 2">
    <name type="scientific">Flavobacterium frigidarium</name>
    <dbReference type="NCBI Taxonomy" id="99286"/>
    <lineage>
        <taxon>Bacteria</taxon>
        <taxon>Pseudomonadati</taxon>
        <taxon>Bacteroidota</taxon>
        <taxon>Flavobacteriia</taxon>
        <taxon>Flavobacteriales</taxon>
        <taxon>Flavobacteriaceae</taxon>
        <taxon>Flavobacterium</taxon>
    </lineage>
</organism>
<dbReference type="Proteomes" id="UP001568894">
    <property type="component" value="Unassembled WGS sequence"/>
</dbReference>
<proteinExistence type="predicted"/>
<name>A0ABV4KFI8_9FLAO</name>
<evidence type="ECO:0000313" key="1">
    <source>
        <dbReference type="EMBL" id="MEZ7516435.1"/>
    </source>
</evidence>